<gene>
    <name evidence="2" type="ORF">DFH08DRAFT_820383</name>
</gene>
<evidence type="ECO:0000313" key="3">
    <source>
        <dbReference type="Proteomes" id="UP001218218"/>
    </source>
</evidence>
<sequence length="204" mass="22193">MTAQLIPSTSQVHIQKQRQEEQEATPTGPKPKVPKDSLDPVPVPESPRKQAASSAQQSARVKVPKGKFSLIHQSEAMLDDNNDDDMALMHHPLPKKHESHRSLVWMMLGLGSATRGVVVDLNHDTSPEIVLTQPQPSEKTRGRPQAVAAPTPVHVHAEDAGFADEEDNHSDPAMGAADEEDEPIKEADNLQGLGADEVKQRLAD</sequence>
<comment type="caution">
    <text evidence="2">The sequence shown here is derived from an EMBL/GenBank/DDBJ whole genome shotgun (WGS) entry which is preliminary data.</text>
</comment>
<dbReference type="Proteomes" id="UP001218218">
    <property type="component" value="Unassembled WGS sequence"/>
</dbReference>
<feature type="region of interest" description="Disordered" evidence="1">
    <location>
        <begin position="1"/>
        <end position="68"/>
    </location>
</feature>
<feature type="compositionally biased region" description="Polar residues" evidence="1">
    <location>
        <begin position="1"/>
        <end position="14"/>
    </location>
</feature>
<accession>A0AAD6ZD82</accession>
<protein>
    <submittedName>
        <fullName evidence="2">Uncharacterized protein</fullName>
    </submittedName>
</protein>
<reference evidence="2" key="1">
    <citation type="submission" date="2023-03" db="EMBL/GenBank/DDBJ databases">
        <title>Massive genome expansion in bonnet fungi (Mycena s.s.) driven by repeated elements and novel gene families across ecological guilds.</title>
        <authorList>
            <consortium name="Lawrence Berkeley National Laboratory"/>
            <person name="Harder C.B."/>
            <person name="Miyauchi S."/>
            <person name="Viragh M."/>
            <person name="Kuo A."/>
            <person name="Thoen E."/>
            <person name="Andreopoulos B."/>
            <person name="Lu D."/>
            <person name="Skrede I."/>
            <person name="Drula E."/>
            <person name="Henrissat B."/>
            <person name="Morin E."/>
            <person name="Kohler A."/>
            <person name="Barry K."/>
            <person name="LaButti K."/>
            <person name="Morin E."/>
            <person name="Salamov A."/>
            <person name="Lipzen A."/>
            <person name="Mereny Z."/>
            <person name="Hegedus B."/>
            <person name="Baldrian P."/>
            <person name="Stursova M."/>
            <person name="Weitz H."/>
            <person name="Taylor A."/>
            <person name="Grigoriev I.V."/>
            <person name="Nagy L.G."/>
            <person name="Martin F."/>
            <person name="Kauserud H."/>
        </authorList>
    </citation>
    <scope>NUCLEOTIDE SEQUENCE</scope>
    <source>
        <strain evidence="2">CBHHK002</strain>
    </source>
</reference>
<keyword evidence="3" id="KW-1185">Reference proteome</keyword>
<name>A0AAD6ZD82_9AGAR</name>
<dbReference type="EMBL" id="JARIHO010000060">
    <property type="protein sequence ID" value="KAJ7315811.1"/>
    <property type="molecule type" value="Genomic_DNA"/>
</dbReference>
<feature type="region of interest" description="Disordered" evidence="1">
    <location>
        <begin position="128"/>
        <end position="204"/>
    </location>
</feature>
<dbReference type="AlphaFoldDB" id="A0AAD6ZD82"/>
<proteinExistence type="predicted"/>
<evidence type="ECO:0000313" key="2">
    <source>
        <dbReference type="EMBL" id="KAJ7315811.1"/>
    </source>
</evidence>
<organism evidence="2 3">
    <name type="scientific">Mycena albidolilacea</name>
    <dbReference type="NCBI Taxonomy" id="1033008"/>
    <lineage>
        <taxon>Eukaryota</taxon>
        <taxon>Fungi</taxon>
        <taxon>Dikarya</taxon>
        <taxon>Basidiomycota</taxon>
        <taxon>Agaricomycotina</taxon>
        <taxon>Agaricomycetes</taxon>
        <taxon>Agaricomycetidae</taxon>
        <taxon>Agaricales</taxon>
        <taxon>Marasmiineae</taxon>
        <taxon>Mycenaceae</taxon>
        <taxon>Mycena</taxon>
    </lineage>
</organism>
<feature type="compositionally biased region" description="Low complexity" evidence="1">
    <location>
        <begin position="50"/>
        <end position="59"/>
    </location>
</feature>
<evidence type="ECO:0000256" key="1">
    <source>
        <dbReference type="SAM" id="MobiDB-lite"/>
    </source>
</evidence>